<evidence type="ECO:0000259" key="3">
    <source>
        <dbReference type="Pfam" id="PF03816"/>
    </source>
</evidence>
<gene>
    <name evidence="4" type="ORF">ACEN37_08400</name>
</gene>
<sequence>MEEKSRIRQKRKNKKKKPLWKKLLITVTILLTIIVGIGAFVAWRVYSDVQSSTDEMYKEAGHDQIRNKPVVVDDGKDPFSVLLMGIDTGDMGRTDQGRSDTMMLMTVNPNTKKTTIVSIPRDTYTEIVGKGTMDKINHAYAFGGTSMAMNTVQNLFDIPVDYYVSVNMEGLQQIIDAMDGVDITPQLTFEQAGYNFVEGQTEHMDGNTALEYSRMRHEDPNGDYGRQERQRAVVEATVEKMASVDSVMNYKSVLNSLSANMQTNLSFDDMVDVFTKYNSAIGTVKQDQLSGTGKKQNGVYYEFIPDEEIQRVSDLLKDELELN</sequence>
<dbReference type="Gene3D" id="3.40.630.190">
    <property type="entry name" value="LCP protein"/>
    <property type="match status" value="1"/>
</dbReference>
<evidence type="ECO:0000256" key="2">
    <source>
        <dbReference type="SAM" id="Phobius"/>
    </source>
</evidence>
<evidence type="ECO:0000313" key="5">
    <source>
        <dbReference type="Proteomes" id="UP001625374"/>
    </source>
</evidence>
<name>A0ABW8UK52_9LACT</name>
<dbReference type="PANTHER" id="PTHR33392:SF6">
    <property type="entry name" value="POLYISOPRENYL-TEICHOIC ACID--PEPTIDOGLYCAN TEICHOIC ACID TRANSFERASE TAGU"/>
    <property type="match status" value="1"/>
</dbReference>
<dbReference type="NCBIfam" id="TIGR00350">
    <property type="entry name" value="lytR_cpsA_psr"/>
    <property type="match status" value="1"/>
</dbReference>
<dbReference type="RefSeq" id="WP_407143655.1">
    <property type="nucleotide sequence ID" value="NZ_JBGQQI010000022.1"/>
</dbReference>
<dbReference type="Pfam" id="PF03816">
    <property type="entry name" value="LytR_cpsA_psr"/>
    <property type="match status" value="1"/>
</dbReference>
<feature type="transmembrane region" description="Helical" evidence="2">
    <location>
        <begin position="20"/>
        <end position="43"/>
    </location>
</feature>
<dbReference type="InterPro" id="IPR050922">
    <property type="entry name" value="LytR/CpsA/Psr_CW_biosynth"/>
</dbReference>
<keyword evidence="2" id="KW-1133">Transmembrane helix</keyword>
<evidence type="ECO:0000256" key="1">
    <source>
        <dbReference type="ARBA" id="ARBA00006068"/>
    </source>
</evidence>
<dbReference type="Proteomes" id="UP001625374">
    <property type="component" value="Unassembled WGS sequence"/>
</dbReference>
<dbReference type="PANTHER" id="PTHR33392">
    <property type="entry name" value="POLYISOPRENYL-TEICHOIC ACID--PEPTIDOGLYCAN TEICHOIC ACID TRANSFERASE TAGU"/>
    <property type="match status" value="1"/>
</dbReference>
<dbReference type="EMBL" id="JBGQQK010000023">
    <property type="protein sequence ID" value="MFL2103276.1"/>
    <property type="molecule type" value="Genomic_DNA"/>
</dbReference>
<protein>
    <submittedName>
        <fullName evidence="4">LCP family protein</fullName>
    </submittedName>
</protein>
<keyword evidence="2" id="KW-0472">Membrane</keyword>
<feature type="domain" description="Cell envelope-related transcriptional attenuator" evidence="3">
    <location>
        <begin position="98"/>
        <end position="242"/>
    </location>
</feature>
<keyword evidence="2" id="KW-0812">Transmembrane</keyword>
<comment type="caution">
    <text evidence="4">The sequence shown here is derived from an EMBL/GenBank/DDBJ whole genome shotgun (WGS) entry which is preliminary data.</text>
</comment>
<organism evidence="4 5">
    <name type="scientific">Marinilactibacillus psychrotolerans</name>
    <dbReference type="NCBI Taxonomy" id="191770"/>
    <lineage>
        <taxon>Bacteria</taxon>
        <taxon>Bacillati</taxon>
        <taxon>Bacillota</taxon>
        <taxon>Bacilli</taxon>
        <taxon>Lactobacillales</taxon>
        <taxon>Carnobacteriaceae</taxon>
        <taxon>Marinilactibacillus</taxon>
    </lineage>
</organism>
<keyword evidence="5" id="KW-1185">Reference proteome</keyword>
<accession>A0ABW8UK52</accession>
<proteinExistence type="inferred from homology"/>
<reference evidence="4 5" key="1">
    <citation type="submission" date="2024-08" db="EMBL/GenBank/DDBJ databases">
        <authorList>
            <person name="Arias E."/>
        </authorList>
    </citation>
    <scope>NUCLEOTIDE SEQUENCE [LARGE SCALE GENOMIC DNA]</scope>
    <source>
        <strain evidence="4 5">FAM 24106</strain>
    </source>
</reference>
<evidence type="ECO:0000313" key="4">
    <source>
        <dbReference type="EMBL" id="MFL2103276.1"/>
    </source>
</evidence>
<dbReference type="InterPro" id="IPR004474">
    <property type="entry name" value="LytR_CpsA_psr"/>
</dbReference>
<comment type="similarity">
    <text evidence="1">Belongs to the LytR/CpsA/Psr (LCP) family.</text>
</comment>